<proteinExistence type="predicted"/>
<dbReference type="PROSITE" id="PS50240">
    <property type="entry name" value="TRYPSIN_DOM"/>
    <property type="match status" value="1"/>
</dbReference>
<comment type="caution">
    <text evidence="6">The sequence shown here is derived from an EMBL/GenBank/DDBJ whole genome shotgun (WGS) entry which is preliminary data.</text>
</comment>
<dbReference type="PANTHER" id="PTHR24252">
    <property type="entry name" value="ACROSIN-RELATED"/>
    <property type="match status" value="1"/>
</dbReference>
<keyword evidence="7" id="KW-1185">Reference proteome</keyword>
<dbReference type="InterPro" id="IPR033116">
    <property type="entry name" value="TRYPSIN_SER"/>
</dbReference>
<feature type="signal peptide" evidence="4">
    <location>
        <begin position="1"/>
        <end position="20"/>
    </location>
</feature>
<dbReference type="PROSITE" id="PS00134">
    <property type="entry name" value="TRYPSIN_HIS"/>
    <property type="match status" value="1"/>
</dbReference>
<dbReference type="PANTHER" id="PTHR24252:SF7">
    <property type="entry name" value="HYALIN"/>
    <property type="match status" value="1"/>
</dbReference>
<dbReference type="AlphaFoldDB" id="A0A834HQG8"/>
<dbReference type="Gene3D" id="2.40.10.10">
    <property type="entry name" value="Trypsin-like serine proteases"/>
    <property type="match status" value="1"/>
</dbReference>
<dbReference type="OrthoDB" id="9425590at2759"/>
<dbReference type="InterPro" id="IPR043504">
    <property type="entry name" value="Peptidase_S1_PA_chymotrypsin"/>
</dbReference>
<dbReference type="InterPro" id="IPR001254">
    <property type="entry name" value="Trypsin_dom"/>
</dbReference>
<reference evidence="6" key="1">
    <citation type="submission" date="2020-08" db="EMBL/GenBank/DDBJ databases">
        <title>Genome sequencing and assembly of the red palm weevil Rhynchophorus ferrugineus.</title>
        <authorList>
            <person name="Dias G.B."/>
            <person name="Bergman C.M."/>
            <person name="Manee M."/>
        </authorList>
    </citation>
    <scope>NUCLEOTIDE SEQUENCE</scope>
    <source>
        <strain evidence="6">AA-2017</strain>
        <tissue evidence="6">Whole larva</tissue>
    </source>
</reference>
<feature type="chain" id="PRO_5032420540" description="Peptidase S1 domain-containing protein" evidence="4">
    <location>
        <begin position="21"/>
        <end position="763"/>
    </location>
</feature>
<keyword evidence="1" id="KW-1015">Disulfide bond</keyword>
<dbReference type="Pfam" id="PF00089">
    <property type="entry name" value="Trypsin"/>
    <property type="match status" value="1"/>
</dbReference>
<keyword evidence="2" id="KW-0378">Hydrolase</keyword>
<gene>
    <name evidence="6" type="ORF">GWI33_021044</name>
</gene>
<dbReference type="FunFam" id="2.40.10.10:FF:000072">
    <property type="entry name" value="CLIP-domain serine protease"/>
    <property type="match status" value="1"/>
</dbReference>
<keyword evidence="2" id="KW-0645">Protease</keyword>
<evidence type="ECO:0000256" key="4">
    <source>
        <dbReference type="SAM" id="SignalP"/>
    </source>
</evidence>
<feature type="compositionally biased region" description="Low complexity" evidence="3">
    <location>
        <begin position="165"/>
        <end position="177"/>
    </location>
</feature>
<dbReference type="SUPFAM" id="SSF50494">
    <property type="entry name" value="Trypsin-like serine proteases"/>
    <property type="match status" value="1"/>
</dbReference>
<evidence type="ECO:0000256" key="3">
    <source>
        <dbReference type="SAM" id="MobiDB-lite"/>
    </source>
</evidence>
<name>A0A834HQG8_RHYFE</name>
<dbReference type="PROSITE" id="PS00135">
    <property type="entry name" value="TRYPSIN_SER"/>
    <property type="match status" value="1"/>
</dbReference>
<dbReference type="Proteomes" id="UP000625711">
    <property type="component" value="Unassembled WGS sequence"/>
</dbReference>
<protein>
    <recommendedName>
        <fullName evidence="5">Peptidase S1 domain-containing protein</fullName>
    </recommendedName>
</protein>
<dbReference type="InterPro" id="IPR018114">
    <property type="entry name" value="TRYPSIN_HIS"/>
</dbReference>
<keyword evidence="4" id="KW-0732">Signal</keyword>
<feature type="region of interest" description="Disordered" evidence="3">
    <location>
        <begin position="207"/>
        <end position="234"/>
    </location>
</feature>
<dbReference type="InterPro" id="IPR009003">
    <property type="entry name" value="Peptidase_S1_PA"/>
</dbReference>
<evidence type="ECO:0000256" key="2">
    <source>
        <dbReference type="RuleBase" id="RU363034"/>
    </source>
</evidence>
<keyword evidence="2" id="KW-0720">Serine protease</keyword>
<evidence type="ECO:0000313" key="7">
    <source>
        <dbReference type="Proteomes" id="UP000625711"/>
    </source>
</evidence>
<dbReference type="SMART" id="SM00020">
    <property type="entry name" value="Tryp_SPc"/>
    <property type="match status" value="1"/>
</dbReference>
<evidence type="ECO:0000259" key="5">
    <source>
        <dbReference type="PROSITE" id="PS50240"/>
    </source>
</evidence>
<dbReference type="GO" id="GO:0004252">
    <property type="term" value="F:serine-type endopeptidase activity"/>
    <property type="evidence" value="ECO:0007669"/>
    <property type="project" value="InterPro"/>
</dbReference>
<organism evidence="6 7">
    <name type="scientific">Rhynchophorus ferrugineus</name>
    <name type="common">Red palm weevil</name>
    <name type="synonym">Curculio ferrugineus</name>
    <dbReference type="NCBI Taxonomy" id="354439"/>
    <lineage>
        <taxon>Eukaryota</taxon>
        <taxon>Metazoa</taxon>
        <taxon>Ecdysozoa</taxon>
        <taxon>Arthropoda</taxon>
        <taxon>Hexapoda</taxon>
        <taxon>Insecta</taxon>
        <taxon>Pterygota</taxon>
        <taxon>Neoptera</taxon>
        <taxon>Endopterygota</taxon>
        <taxon>Coleoptera</taxon>
        <taxon>Polyphaga</taxon>
        <taxon>Cucujiformia</taxon>
        <taxon>Curculionidae</taxon>
        <taxon>Dryophthorinae</taxon>
        <taxon>Rhynchophorus</taxon>
    </lineage>
</organism>
<evidence type="ECO:0000256" key="1">
    <source>
        <dbReference type="ARBA" id="ARBA00023157"/>
    </source>
</evidence>
<feature type="region of interest" description="Disordered" evidence="3">
    <location>
        <begin position="161"/>
        <end position="195"/>
    </location>
</feature>
<dbReference type="GO" id="GO:0006508">
    <property type="term" value="P:proteolysis"/>
    <property type="evidence" value="ECO:0007669"/>
    <property type="project" value="UniProtKB-KW"/>
</dbReference>
<dbReference type="InterPro" id="IPR001314">
    <property type="entry name" value="Peptidase_S1A"/>
</dbReference>
<dbReference type="CDD" id="cd00190">
    <property type="entry name" value="Tryp_SPc"/>
    <property type="match status" value="1"/>
</dbReference>
<sequence>MNKIRSSVFAIVLSIFLIQAADPPYPKTVGSISQAPSSVIEQIAPQQQKSSDDPIKSLYNVLQSIQTHNETTKRTYNNVHDFLQQSPKSIHETKLENDFVRPLLTQYQEEIHGEPSYEEVQHSGRISKEDYVDHFKIATKEEIDALIHGADKYQQNLGFYHDQNDNSLSGSDNGGDSIDLRPPQSQLYGDTDSKGIEHVRGVEELPLEGDRIDYSEDKRRTDKNDQVSTRRDDLSVENNDNEHIGEILPPGFQINEQKSPSFMVSSTRGNLYQYPIVQTRKSYSYDDAFQHSTPVAFPVEKYHPEYDVTAVSGDGFDTSGFIAFYPGQETLTTTSFPRARFNEISPYRYPRRLRPFDGSSGYQAVRQEVPRREPFFEPSTRYQAWQASSRRPRVIFPSDLVQFREQNSQGVSEEPEWLVGDGNLQDLEGGEVRDRDGSGVCPRGATCEFFLSCWISGGLVDTPCKGLLRGCCFKGVSKAGLLTLGQSIGTIQAPPDGPKSRDVGPFDDVRCGISTKQQAQRRIVGGEEAGFGTFPWQAYIRIGSSRCGGSLISRRHVVTAGHCVARATPRQVHVTLGDYVINSAVEPLPAYTFGVSSIQVHPFFKFTPQADRFDVAVLRLDRAALNLPHVTPICLPAKGESFLGDVGQAAGWGALSPGSRLRPQTLQTVRVPVIDNRQCERWHRSKGIQVTIYDEMLCAGYKNGGRDSCQGDSGGPLMLQRGGRWYLIGIVSAGYSCAQPGQPGIYHRVAHTVDWISRAVAAK</sequence>
<feature type="domain" description="Peptidase S1" evidence="5">
    <location>
        <begin position="523"/>
        <end position="761"/>
    </location>
</feature>
<evidence type="ECO:0000313" key="6">
    <source>
        <dbReference type="EMBL" id="KAF7265593.1"/>
    </source>
</evidence>
<dbReference type="PRINTS" id="PR00722">
    <property type="entry name" value="CHYMOTRYPSIN"/>
</dbReference>
<dbReference type="EMBL" id="JAACXV010014605">
    <property type="protein sequence ID" value="KAF7265593.1"/>
    <property type="molecule type" value="Genomic_DNA"/>
</dbReference>
<accession>A0A834HQG8</accession>